<name>A0AAD7EM92_9AGAR</name>
<comment type="caution">
    <text evidence="1">The sequence shown here is derived from an EMBL/GenBank/DDBJ whole genome shotgun (WGS) entry which is preliminary data.</text>
</comment>
<proteinExistence type="predicted"/>
<evidence type="ECO:0000313" key="2">
    <source>
        <dbReference type="Proteomes" id="UP001218218"/>
    </source>
</evidence>
<organism evidence="1 2">
    <name type="scientific">Mycena albidolilacea</name>
    <dbReference type="NCBI Taxonomy" id="1033008"/>
    <lineage>
        <taxon>Eukaryota</taxon>
        <taxon>Fungi</taxon>
        <taxon>Dikarya</taxon>
        <taxon>Basidiomycota</taxon>
        <taxon>Agaricomycotina</taxon>
        <taxon>Agaricomycetes</taxon>
        <taxon>Agaricomycetidae</taxon>
        <taxon>Agaricales</taxon>
        <taxon>Marasmiineae</taxon>
        <taxon>Mycenaceae</taxon>
        <taxon>Mycena</taxon>
    </lineage>
</organism>
<reference evidence="1" key="1">
    <citation type="submission" date="2023-03" db="EMBL/GenBank/DDBJ databases">
        <title>Massive genome expansion in bonnet fungi (Mycena s.s.) driven by repeated elements and novel gene families across ecological guilds.</title>
        <authorList>
            <consortium name="Lawrence Berkeley National Laboratory"/>
            <person name="Harder C.B."/>
            <person name="Miyauchi S."/>
            <person name="Viragh M."/>
            <person name="Kuo A."/>
            <person name="Thoen E."/>
            <person name="Andreopoulos B."/>
            <person name="Lu D."/>
            <person name="Skrede I."/>
            <person name="Drula E."/>
            <person name="Henrissat B."/>
            <person name="Morin E."/>
            <person name="Kohler A."/>
            <person name="Barry K."/>
            <person name="LaButti K."/>
            <person name="Morin E."/>
            <person name="Salamov A."/>
            <person name="Lipzen A."/>
            <person name="Mereny Z."/>
            <person name="Hegedus B."/>
            <person name="Baldrian P."/>
            <person name="Stursova M."/>
            <person name="Weitz H."/>
            <person name="Taylor A."/>
            <person name="Grigoriev I.V."/>
            <person name="Nagy L.G."/>
            <person name="Martin F."/>
            <person name="Kauserud H."/>
        </authorList>
    </citation>
    <scope>NUCLEOTIDE SEQUENCE</scope>
    <source>
        <strain evidence="1">CBHHK002</strain>
    </source>
</reference>
<protein>
    <recommendedName>
        <fullName evidence="3">F-box domain-containing protein</fullName>
    </recommendedName>
</protein>
<accession>A0AAD7EM92</accession>
<evidence type="ECO:0000313" key="1">
    <source>
        <dbReference type="EMBL" id="KAJ7339695.1"/>
    </source>
</evidence>
<dbReference type="Proteomes" id="UP001218218">
    <property type="component" value="Unassembled WGS sequence"/>
</dbReference>
<dbReference type="EMBL" id="JARIHO010000027">
    <property type="protein sequence ID" value="KAJ7339695.1"/>
    <property type="molecule type" value="Genomic_DNA"/>
</dbReference>
<sequence>MSRCHRDWQLLLTTTTTSTLAALTILLLPHMILNLPIDVLHEIGTQLTTSHRKNLRAACRDLNSTLEPLFFSSLVLRLGETDLLTFLSSGESGWSRWARTLRIIGGIEANEIHQDRGAARLGDALRTLKWLRTVIWNAPQSDPQWTRDIISVFLVAPPGLCDIELDAEYSVEVPLGMISGLTRLKVTLPSYAGPKPKPLDLVPRIAKNIIHNRGSLTSLHLVGPPQFVQLWTLLASQCGQNHVQLQELTTNAVTADLLVYLASYSGLRRLNLLYAGGRTQVESDRLADTFFETVLPLHAASLVELQCSGCYESRWSFGTHCVDAISELHKVETLEMSVNFAGVDNAVTSLLHTATRLPALRALVVVGTDAEANRHARCGRPRMNHIAALDPCVNAAVRAFRTDISTTSASASKATLRVGYVWYTLAPLSPSLEQQAQVPAEAHSTNASDVLGYREFLHPDISWQRMRYLSEGD</sequence>
<dbReference type="AlphaFoldDB" id="A0AAD7EM92"/>
<keyword evidence="2" id="KW-1185">Reference proteome</keyword>
<gene>
    <name evidence="1" type="ORF">DFH08DRAFT_1082338</name>
</gene>
<evidence type="ECO:0008006" key="3">
    <source>
        <dbReference type="Google" id="ProtNLM"/>
    </source>
</evidence>